<dbReference type="RefSeq" id="WP_133196797.1">
    <property type="nucleotide sequence ID" value="NZ_JBHUCW010000038.1"/>
</dbReference>
<evidence type="ECO:0000313" key="11">
    <source>
        <dbReference type="EMBL" id="TDG21881.1"/>
    </source>
</evidence>
<dbReference type="GO" id="GO:0004473">
    <property type="term" value="F:malate dehydrogenase (decarboxylating) (NADP+) activity"/>
    <property type="evidence" value="ECO:0007669"/>
    <property type="project" value="TreeGrafter"/>
</dbReference>
<dbReference type="Pfam" id="PF00390">
    <property type="entry name" value="malic"/>
    <property type="match status" value="1"/>
</dbReference>
<evidence type="ECO:0000259" key="10">
    <source>
        <dbReference type="SMART" id="SM01274"/>
    </source>
</evidence>
<dbReference type="InterPro" id="IPR012301">
    <property type="entry name" value="Malic_N_dom"/>
</dbReference>
<feature type="binding site" evidence="6">
    <location>
        <position position="163"/>
    </location>
    <ligand>
        <name>(S)-malate</name>
        <dbReference type="ChEBI" id="CHEBI:15589"/>
    </ligand>
</feature>
<proteinExistence type="inferred from homology"/>
<dbReference type="EMBL" id="SMRP01000010">
    <property type="protein sequence ID" value="TDG21881.1"/>
    <property type="molecule type" value="Genomic_DNA"/>
</dbReference>
<feature type="binding site" evidence="7">
    <location>
        <position position="252"/>
    </location>
    <ligand>
        <name>a divalent metal cation</name>
        <dbReference type="ChEBI" id="CHEBI:60240"/>
    </ligand>
</feature>
<dbReference type="PRINTS" id="PR00072">
    <property type="entry name" value="MALOXRDTASE"/>
</dbReference>
<gene>
    <name evidence="11" type="ORF">EYW47_20380</name>
</gene>
<evidence type="ECO:0000256" key="6">
    <source>
        <dbReference type="PIRSR" id="PIRSR000106-2"/>
    </source>
</evidence>
<dbReference type="InterPro" id="IPR036291">
    <property type="entry name" value="NAD(P)-bd_dom_sf"/>
</dbReference>
<dbReference type="InterPro" id="IPR012302">
    <property type="entry name" value="Malic_NAD-bd"/>
</dbReference>
<feature type="binding site" evidence="6">
    <location>
        <position position="459"/>
    </location>
    <ligand>
        <name>(S)-malate</name>
        <dbReference type="ChEBI" id="CHEBI:15589"/>
    </ligand>
</feature>
<evidence type="ECO:0000259" key="9">
    <source>
        <dbReference type="SMART" id="SM00919"/>
    </source>
</evidence>
<dbReference type="Proteomes" id="UP000295722">
    <property type="component" value="Unassembled WGS sequence"/>
</dbReference>
<comment type="similarity">
    <text evidence="2 8">Belongs to the malic enzymes family.</text>
</comment>
<evidence type="ECO:0000256" key="3">
    <source>
        <dbReference type="ARBA" id="ARBA00022723"/>
    </source>
</evidence>
<dbReference type="Gene3D" id="3.40.50.720">
    <property type="entry name" value="NAD(P)-binding Rossmann-like Domain"/>
    <property type="match status" value="1"/>
</dbReference>
<dbReference type="NCBIfam" id="NF010052">
    <property type="entry name" value="PRK13529.1"/>
    <property type="match status" value="1"/>
</dbReference>
<dbReference type="Pfam" id="PF03949">
    <property type="entry name" value="Malic_M"/>
    <property type="match status" value="1"/>
</dbReference>
<feature type="active site" description="Proton acceptor" evidence="5">
    <location>
        <position position="181"/>
    </location>
</feature>
<feature type="domain" description="Malic enzyme NAD-binding" evidence="9">
    <location>
        <begin position="277"/>
        <end position="528"/>
    </location>
</feature>
<reference evidence="11 12" key="1">
    <citation type="submission" date="2019-03" db="EMBL/GenBank/DDBJ databases">
        <title>Paraburkholderia sp. 4M-K11, isolated from subtropical forest soil.</title>
        <authorList>
            <person name="Gao Z.-H."/>
            <person name="Qiu L.-H."/>
        </authorList>
    </citation>
    <scope>NUCLEOTIDE SEQUENCE [LARGE SCALE GENOMIC DNA]</scope>
    <source>
        <strain evidence="11 12">4M-K11</strain>
    </source>
</reference>
<dbReference type="FunFam" id="3.40.50.720:FF:000635">
    <property type="entry name" value="NADP-dependent malic enzyme"/>
    <property type="match status" value="1"/>
</dbReference>
<dbReference type="Gene3D" id="3.40.50.10380">
    <property type="entry name" value="Malic enzyme, N-terminal domain"/>
    <property type="match status" value="1"/>
</dbReference>
<accession>A0A4R5M6Y0</accession>
<dbReference type="OrthoDB" id="3314528at2"/>
<dbReference type="PANTHER" id="PTHR23406:SF90">
    <property type="entry name" value="MALIC ENZYME-RELATED"/>
    <property type="match status" value="1"/>
</dbReference>
<sequence length="557" mass="60766">MTSFLPKASADRSTSLPAANLRGPALLHDPHANKSTAFNSAEREQLGLVGLLPEKIETEEAQIERVLKQISLKTSDLERYIYLSALLDTNETLYYRVLMSDPKRFIPLVYTPTVGEACEKFGHILRRPRGMYLPISRKGQLKDILRNWPVSDVRFIVVTDGERILGLGDLGVNGMGIPIGKLSLYTACAGVPPEVTLPITLDVGTNNESLLADDFYLGLRQRRVTGAEYDEFIEEFVTAVQEVFPRACIQFEDFAFSHAEPILTRYRDRVCCFNDDIQGTAGVALAGILAALRVTGGALANQRFLFLGGGTAGTGIASLLAKAMMEAGVSKEDAFGACWLYDKAGLIHAGRTDLADFQKPFAHVHEPIGDFVSAIETLRPTAIIGVSAAAKAFNQPVIEAMARVNERPIIFPYSNPTSRSECTAEEAYTWSDGRAVFASGSPFAPVQYNGRTFVPGQGNNVYIFPALGMAIYATEARRVTDEMLMIAARALAAQVSQDDLDAGLIYPPQSRIFRTSLAVAREIAQFIFDQGLAGVPRPDDLDAFMAAKAYQPSYVQA</sequence>
<dbReference type="InterPro" id="IPR001891">
    <property type="entry name" value="Malic_OxRdtase"/>
</dbReference>
<dbReference type="InterPro" id="IPR037062">
    <property type="entry name" value="Malic_N_dom_sf"/>
</dbReference>
<organism evidence="11 12">
    <name type="scientific">Paraburkholderia silviterrae</name>
    <dbReference type="NCBI Taxonomy" id="2528715"/>
    <lineage>
        <taxon>Bacteria</taxon>
        <taxon>Pseudomonadati</taxon>
        <taxon>Pseudomonadota</taxon>
        <taxon>Betaproteobacteria</taxon>
        <taxon>Burkholderiales</taxon>
        <taxon>Burkholderiaceae</taxon>
        <taxon>Paraburkholderia</taxon>
    </lineage>
</organism>
<evidence type="ECO:0000256" key="8">
    <source>
        <dbReference type="RuleBase" id="RU003427"/>
    </source>
</evidence>
<dbReference type="InterPro" id="IPR046346">
    <property type="entry name" value="Aminoacid_DH-like_N_sf"/>
</dbReference>
<dbReference type="InterPro" id="IPR015884">
    <property type="entry name" value="Malic_enzyme_CS"/>
</dbReference>
<evidence type="ECO:0000313" key="12">
    <source>
        <dbReference type="Proteomes" id="UP000295722"/>
    </source>
</evidence>
<feature type="domain" description="Malic enzyme N-terminal" evidence="10">
    <location>
        <begin position="87"/>
        <end position="267"/>
    </location>
</feature>
<name>A0A4R5M6Y0_9BURK</name>
<comment type="caution">
    <text evidence="11">The sequence shown here is derived from an EMBL/GenBank/DDBJ whole genome shotgun (WGS) entry which is preliminary data.</text>
</comment>
<dbReference type="GO" id="GO:0046872">
    <property type="term" value="F:metal ion binding"/>
    <property type="evidence" value="ECO:0007669"/>
    <property type="project" value="UniProtKB-KW"/>
</dbReference>
<dbReference type="GO" id="GO:0006108">
    <property type="term" value="P:malate metabolic process"/>
    <property type="evidence" value="ECO:0007669"/>
    <property type="project" value="TreeGrafter"/>
</dbReference>
<keyword evidence="3 7" id="KW-0479">Metal-binding</keyword>
<feature type="active site" description="Proton donor" evidence="5">
    <location>
        <position position="110"/>
    </location>
</feature>
<dbReference type="SMART" id="SM01274">
    <property type="entry name" value="malic"/>
    <property type="match status" value="1"/>
</dbReference>
<evidence type="ECO:0000256" key="4">
    <source>
        <dbReference type="ARBA" id="ARBA00023002"/>
    </source>
</evidence>
<dbReference type="PROSITE" id="PS00331">
    <property type="entry name" value="MALIC_ENZYMES"/>
    <property type="match status" value="1"/>
</dbReference>
<evidence type="ECO:0000256" key="5">
    <source>
        <dbReference type="PIRSR" id="PIRSR000106-1"/>
    </source>
</evidence>
<dbReference type="PIRSF" id="PIRSF000106">
    <property type="entry name" value="ME"/>
    <property type="match status" value="1"/>
</dbReference>
<feature type="binding site" evidence="7">
    <location>
        <position position="253"/>
    </location>
    <ligand>
        <name>a divalent metal cation</name>
        <dbReference type="ChEBI" id="CHEBI:60240"/>
    </ligand>
</feature>
<dbReference type="GO" id="GO:0051287">
    <property type="term" value="F:NAD binding"/>
    <property type="evidence" value="ECO:0007669"/>
    <property type="project" value="InterPro"/>
</dbReference>
<dbReference type="SUPFAM" id="SSF53223">
    <property type="entry name" value="Aminoacid dehydrogenase-like, N-terminal domain"/>
    <property type="match status" value="1"/>
</dbReference>
<dbReference type="SMART" id="SM00919">
    <property type="entry name" value="Malic_M"/>
    <property type="match status" value="1"/>
</dbReference>
<evidence type="ECO:0000256" key="7">
    <source>
        <dbReference type="PIRSR" id="PIRSR000106-3"/>
    </source>
</evidence>
<feature type="binding site" evidence="7">
    <location>
        <position position="276"/>
    </location>
    <ligand>
        <name>a divalent metal cation</name>
        <dbReference type="ChEBI" id="CHEBI:60240"/>
    </ligand>
</feature>
<dbReference type="SUPFAM" id="SSF51735">
    <property type="entry name" value="NAD(P)-binding Rossmann-fold domains"/>
    <property type="match status" value="1"/>
</dbReference>
<evidence type="ECO:0000256" key="2">
    <source>
        <dbReference type="ARBA" id="ARBA00008785"/>
    </source>
</evidence>
<dbReference type="PANTHER" id="PTHR23406">
    <property type="entry name" value="MALIC ENZYME-RELATED"/>
    <property type="match status" value="1"/>
</dbReference>
<keyword evidence="4" id="KW-0560">Oxidoreductase</keyword>
<comment type="cofactor">
    <cofactor evidence="7">
        <name>Mg(2+)</name>
        <dbReference type="ChEBI" id="CHEBI:18420"/>
    </cofactor>
    <cofactor evidence="7">
        <name>Mn(2+)</name>
        <dbReference type="ChEBI" id="CHEBI:29035"/>
    </cofactor>
    <text evidence="7">Divalent metal cations. Prefers magnesium or manganese.</text>
</comment>
<keyword evidence="12" id="KW-1185">Reference proteome</keyword>
<evidence type="ECO:0000256" key="1">
    <source>
        <dbReference type="ARBA" id="ARBA00001936"/>
    </source>
</evidence>
<dbReference type="CDD" id="cd05312">
    <property type="entry name" value="NAD_bind_1_malic_enz"/>
    <property type="match status" value="1"/>
</dbReference>
<comment type="cofactor">
    <cofactor evidence="1">
        <name>Mn(2+)</name>
        <dbReference type="ChEBI" id="CHEBI:29035"/>
    </cofactor>
</comment>
<feature type="binding site" evidence="6">
    <location>
        <position position="415"/>
    </location>
    <ligand>
        <name>(S)-malate</name>
        <dbReference type="ChEBI" id="CHEBI:15589"/>
    </ligand>
</feature>
<dbReference type="AlphaFoldDB" id="A0A4R5M6Y0"/>
<protein>
    <submittedName>
        <fullName evidence="11">NAD-dependent malic enzyme</fullName>
    </submittedName>
</protein>